<evidence type="ECO:0000256" key="10">
    <source>
        <dbReference type="HAMAP-Rule" id="MF_00315"/>
    </source>
</evidence>
<dbReference type="InterPro" id="IPR029061">
    <property type="entry name" value="THDP-binding"/>
</dbReference>
<dbReference type="EMBL" id="BSUO01000001">
    <property type="protein sequence ID" value="GMA39734.1"/>
    <property type="molecule type" value="Genomic_DNA"/>
</dbReference>
<keyword evidence="5 10" id="KW-0479">Metal-binding</keyword>
<dbReference type="Gene3D" id="3.40.50.920">
    <property type="match status" value="1"/>
</dbReference>
<dbReference type="PROSITE" id="PS00801">
    <property type="entry name" value="TRANSKETOLASE_1"/>
    <property type="match status" value="1"/>
</dbReference>
<comment type="cofactor">
    <cofactor evidence="10">
        <name>Mg(2+)</name>
        <dbReference type="ChEBI" id="CHEBI:18420"/>
    </cofactor>
    <text evidence="10">Binds 1 Mg(2+) ion per subunit.</text>
</comment>
<comment type="pathway">
    <text evidence="1 10">Metabolic intermediate biosynthesis; 1-deoxy-D-xylulose 5-phosphate biosynthesis; 1-deoxy-D-xylulose 5-phosphate from D-glyceraldehyde 3-phosphate and pyruvate: step 1/1.</text>
</comment>
<dbReference type="Gene3D" id="3.40.50.970">
    <property type="match status" value="2"/>
</dbReference>
<dbReference type="InterPro" id="IPR020826">
    <property type="entry name" value="Transketolase_BS"/>
</dbReference>
<dbReference type="InterPro" id="IPR005475">
    <property type="entry name" value="Transketolase-like_Pyr-bd"/>
</dbReference>
<feature type="binding site" evidence="10">
    <location>
        <position position="145"/>
    </location>
    <ligand>
        <name>Mg(2+)</name>
        <dbReference type="ChEBI" id="CHEBI:18420"/>
    </ligand>
</feature>
<feature type="binding site" evidence="10">
    <location>
        <position position="286"/>
    </location>
    <ligand>
        <name>thiamine diphosphate</name>
        <dbReference type="ChEBI" id="CHEBI:58937"/>
    </ligand>
</feature>
<feature type="binding site" evidence="10">
    <location>
        <begin position="146"/>
        <end position="147"/>
    </location>
    <ligand>
        <name>thiamine diphosphate</name>
        <dbReference type="ChEBI" id="CHEBI:58937"/>
    </ligand>
</feature>
<dbReference type="InterPro" id="IPR033248">
    <property type="entry name" value="Transketolase_C"/>
</dbReference>
<evidence type="ECO:0000256" key="6">
    <source>
        <dbReference type="ARBA" id="ARBA00022842"/>
    </source>
</evidence>
<reference evidence="13" key="1">
    <citation type="journal article" date="2019" name="Int. J. Syst. Evol. Microbiol.">
        <title>The Global Catalogue of Microorganisms (GCM) 10K type strain sequencing project: providing services to taxonomists for standard genome sequencing and annotation.</title>
        <authorList>
            <consortium name="The Broad Institute Genomics Platform"/>
            <consortium name="The Broad Institute Genome Sequencing Center for Infectious Disease"/>
            <person name="Wu L."/>
            <person name="Ma J."/>
        </authorList>
    </citation>
    <scope>NUCLEOTIDE SEQUENCE [LARGE SCALE GENOMIC DNA]</scope>
    <source>
        <strain evidence="13">NBRC 113072</strain>
    </source>
</reference>
<comment type="subunit">
    <text evidence="3 10">Homodimer.</text>
</comment>
<evidence type="ECO:0000259" key="11">
    <source>
        <dbReference type="SMART" id="SM00861"/>
    </source>
</evidence>
<comment type="caution">
    <text evidence="12">The sequence shown here is derived from an EMBL/GenBank/DDBJ whole genome shotgun (WGS) entry which is preliminary data.</text>
</comment>
<evidence type="ECO:0000313" key="12">
    <source>
        <dbReference type="EMBL" id="GMA39734.1"/>
    </source>
</evidence>
<feature type="binding site" evidence="10">
    <location>
        <position position="367"/>
    </location>
    <ligand>
        <name>thiamine diphosphate</name>
        <dbReference type="ChEBI" id="CHEBI:58937"/>
    </ligand>
</feature>
<evidence type="ECO:0000256" key="2">
    <source>
        <dbReference type="ARBA" id="ARBA00011081"/>
    </source>
</evidence>
<keyword evidence="13" id="KW-1185">Reference proteome</keyword>
<keyword evidence="7 10" id="KW-0784">Thiamine biosynthesis</keyword>
<keyword evidence="8 10" id="KW-0786">Thiamine pyrophosphate</keyword>
<comment type="similarity">
    <text evidence="2 10">Belongs to the transketolase family. DXPS subfamily.</text>
</comment>
<dbReference type="NCBIfam" id="TIGR00204">
    <property type="entry name" value="dxs"/>
    <property type="match status" value="1"/>
</dbReference>
<dbReference type="PANTHER" id="PTHR43322">
    <property type="entry name" value="1-D-DEOXYXYLULOSE 5-PHOSPHATE SYNTHASE-RELATED"/>
    <property type="match status" value="1"/>
</dbReference>
<feature type="binding site" evidence="10">
    <location>
        <begin position="113"/>
        <end position="115"/>
    </location>
    <ligand>
        <name>thiamine diphosphate</name>
        <dbReference type="ChEBI" id="CHEBI:58937"/>
    </ligand>
</feature>
<dbReference type="Pfam" id="PF02780">
    <property type="entry name" value="Transketolase_C"/>
    <property type="match status" value="1"/>
</dbReference>
<proteinExistence type="inferred from homology"/>
<organism evidence="12 13">
    <name type="scientific">Mobilicoccus caccae</name>
    <dbReference type="NCBI Taxonomy" id="1859295"/>
    <lineage>
        <taxon>Bacteria</taxon>
        <taxon>Bacillati</taxon>
        <taxon>Actinomycetota</taxon>
        <taxon>Actinomycetes</taxon>
        <taxon>Micrococcales</taxon>
        <taxon>Dermatophilaceae</taxon>
        <taxon>Mobilicoccus</taxon>
    </lineage>
</organism>
<dbReference type="HAMAP" id="MF_00315">
    <property type="entry name" value="DXP_synth"/>
    <property type="match status" value="1"/>
</dbReference>
<dbReference type="SMART" id="SM00861">
    <property type="entry name" value="Transket_pyr"/>
    <property type="match status" value="1"/>
</dbReference>
<dbReference type="SUPFAM" id="SSF52518">
    <property type="entry name" value="Thiamin diphosphate-binding fold (THDP-binding)"/>
    <property type="match status" value="2"/>
</dbReference>
<evidence type="ECO:0000256" key="4">
    <source>
        <dbReference type="ARBA" id="ARBA00022679"/>
    </source>
</evidence>
<evidence type="ECO:0000256" key="8">
    <source>
        <dbReference type="ARBA" id="ARBA00023052"/>
    </source>
</evidence>
<dbReference type="Pfam" id="PF02779">
    <property type="entry name" value="Transket_pyr"/>
    <property type="match status" value="1"/>
</dbReference>
<gene>
    <name evidence="12" type="primary">dxs1</name>
    <name evidence="10" type="synonym">dxs</name>
    <name evidence="12" type="ORF">GCM10025883_17790</name>
</gene>
<feature type="domain" description="Transketolase-like pyrimidine-binding" evidence="11">
    <location>
        <begin position="316"/>
        <end position="480"/>
    </location>
</feature>
<feature type="binding site" evidence="10">
    <location>
        <position position="175"/>
    </location>
    <ligand>
        <name>thiamine diphosphate</name>
        <dbReference type="ChEBI" id="CHEBI:58937"/>
    </ligand>
</feature>
<feature type="binding site" evidence="10">
    <location>
        <position position="73"/>
    </location>
    <ligand>
        <name>thiamine diphosphate</name>
        <dbReference type="ChEBI" id="CHEBI:58937"/>
    </ligand>
</feature>
<accession>A0ABQ6ISM9</accession>
<evidence type="ECO:0000256" key="7">
    <source>
        <dbReference type="ARBA" id="ARBA00022977"/>
    </source>
</evidence>
<evidence type="ECO:0000256" key="1">
    <source>
        <dbReference type="ARBA" id="ARBA00004980"/>
    </source>
</evidence>
<evidence type="ECO:0000256" key="5">
    <source>
        <dbReference type="ARBA" id="ARBA00022723"/>
    </source>
</evidence>
<comment type="function">
    <text evidence="10">Catalyzes the acyloin condensation reaction between C atoms 2 and 3 of pyruvate and glyceraldehyde 3-phosphate to yield 1-deoxy-D-xylulose-5-phosphate (DXP).</text>
</comment>
<dbReference type="InterPro" id="IPR049557">
    <property type="entry name" value="Transketolase_CS"/>
</dbReference>
<dbReference type="CDD" id="cd02007">
    <property type="entry name" value="TPP_DXS"/>
    <property type="match status" value="1"/>
</dbReference>
<comment type="catalytic activity">
    <reaction evidence="10">
        <text>D-glyceraldehyde 3-phosphate + pyruvate + H(+) = 1-deoxy-D-xylulose 5-phosphate + CO2</text>
        <dbReference type="Rhea" id="RHEA:12605"/>
        <dbReference type="ChEBI" id="CHEBI:15361"/>
        <dbReference type="ChEBI" id="CHEBI:15378"/>
        <dbReference type="ChEBI" id="CHEBI:16526"/>
        <dbReference type="ChEBI" id="CHEBI:57792"/>
        <dbReference type="ChEBI" id="CHEBI:59776"/>
        <dbReference type="EC" id="2.2.1.7"/>
    </reaction>
</comment>
<feature type="binding site" evidence="10">
    <location>
        <position position="175"/>
    </location>
    <ligand>
        <name>Mg(2+)</name>
        <dbReference type="ChEBI" id="CHEBI:18420"/>
    </ligand>
</feature>
<protein>
    <recommendedName>
        <fullName evidence="10">1-deoxy-D-xylulose-5-phosphate synthase</fullName>
        <ecNumber evidence="10">2.2.1.7</ecNumber>
    </recommendedName>
    <alternativeName>
        <fullName evidence="10">1-deoxyxylulose-5-phosphate synthase</fullName>
        <shortName evidence="10">DXP synthase</shortName>
        <shortName evidence="10">DXPS</shortName>
    </alternativeName>
</protein>
<evidence type="ECO:0000256" key="9">
    <source>
        <dbReference type="ARBA" id="ARBA00023229"/>
    </source>
</evidence>
<evidence type="ECO:0000313" key="13">
    <source>
        <dbReference type="Proteomes" id="UP001157126"/>
    </source>
</evidence>
<dbReference type="SUPFAM" id="SSF52922">
    <property type="entry name" value="TK C-terminal domain-like"/>
    <property type="match status" value="1"/>
</dbReference>
<dbReference type="RefSeq" id="WP_284303568.1">
    <property type="nucleotide sequence ID" value="NZ_BSUO01000001.1"/>
</dbReference>
<dbReference type="Proteomes" id="UP001157126">
    <property type="component" value="Unassembled WGS sequence"/>
</dbReference>
<dbReference type="CDD" id="cd07033">
    <property type="entry name" value="TPP_PYR_DXS_TK_like"/>
    <property type="match status" value="1"/>
</dbReference>
<dbReference type="InterPro" id="IPR009014">
    <property type="entry name" value="Transketo_C/PFOR_II"/>
</dbReference>
<dbReference type="PANTHER" id="PTHR43322:SF5">
    <property type="entry name" value="1-DEOXY-D-XYLULOSE-5-PHOSPHATE SYNTHASE, CHLOROPLASTIC"/>
    <property type="match status" value="1"/>
</dbReference>
<evidence type="ECO:0000256" key="3">
    <source>
        <dbReference type="ARBA" id="ARBA00011738"/>
    </source>
</evidence>
<dbReference type="InterPro" id="IPR005477">
    <property type="entry name" value="Dxylulose-5-P_synthase"/>
</dbReference>
<dbReference type="Pfam" id="PF13292">
    <property type="entry name" value="DXP_synthase_N"/>
    <property type="match status" value="1"/>
</dbReference>
<keyword evidence="6 10" id="KW-0460">Magnesium</keyword>
<sequence length="650" mass="69080">MSLLASISKPADLDSLSQAQLDQLADEIRAFLVESVSRTGGHLGPNLGVVELTMAVHLVFESPRDSIVFDTGHIGYVHKLLTGRQDFDHLRSRGGLSGYPSRAESEHDIVENSHASTSLAWAEGIAKGRRLAGETGTSTVAVIGDGALTGGMAWEALNDIAAHKDLPLVIVVNDNERSYAPTTGGLAEHLAVLRATRSYEQVLSWGRRTISSAPVVGQRAFEALHGMKKGLKDIIAPQVLFEDLGLKYLGPFDGHDISALTTALRRARDFGGPVIVHAITEKGRGYEHARNHVDDQFHAVGVINPETGLPLEIAGRSWTENFSETLCEIGREREDVVAVTAAMLIPVGLRDFAQAYPDRVFDVGIAEQHATTMAAGLSFAGRHPVVAIYSTFLNRAFDQVLMDCALHRQGVTFVLDRAGVTGSDGASHNGMWDFALTSIVPGIRVAAPRDGEQTSIALREAVDVSDGPTLLRFPKGSEPRPVPAVARRGTLDVLARHPAPEGQAQQVQDARVEIEDVPSLALDEPVDVLLVGVGAMAQVAVDAASVIADSGASVQVVDPRWVLPISEDLLTAARSARYVGVIEDHVAANGIGSALAAALAETGEPLAVHRFGLPKEFLDHAGRNEILADAGLTAPVVAEKVVAVLHPALL</sequence>
<keyword evidence="9 10" id="KW-0414">Isoprene biosynthesis</keyword>
<dbReference type="PROSITE" id="PS00802">
    <property type="entry name" value="TRANSKETOLASE_2"/>
    <property type="match status" value="1"/>
</dbReference>
<keyword evidence="4 10" id="KW-0808">Transferase</keyword>
<dbReference type="EC" id="2.2.1.7" evidence="10"/>
<dbReference type="NCBIfam" id="NF003933">
    <property type="entry name" value="PRK05444.2-2"/>
    <property type="match status" value="1"/>
</dbReference>
<name>A0ABQ6ISM9_9MICO</name>
<comment type="cofactor">
    <cofactor evidence="10">
        <name>thiamine diphosphate</name>
        <dbReference type="ChEBI" id="CHEBI:58937"/>
    </cofactor>
    <text evidence="10">Binds 1 thiamine pyrophosphate per subunit.</text>
</comment>